<organism evidence="1 2">
    <name type="scientific">Arachis hypogaea</name>
    <name type="common">Peanut</name>
    <dbReference type="NCBI Taxonomy" id="3818"/>
    <lineage>
        <taxon>Eukaryota</taxon>
        <taxon>Viridiplantae</taxon>
        <taxon>Streptophyta</taxon>
        <taxon>Embryophyta</taxon>
        <taxon>Tracheophyta</taxon>
        <taxon>Spermatophyta</taxon>
        <taxon>Magnoliopsida</taxon>
        <taxon>eudicotyledons</taxon>
        <taxon>Gunneridae</taxon>
        <taxon>Pentapetalae</taxon>
        <taxon>rosids</taxon>
        <taxon>fabids</taxon>
        <taxon>Fabales</taxon>
        <taxon>Fabaceae</taxon>
        <taxon>Papilionoideae</taxon>
        <taxon>50 kb inversion clade</taxon>
        <taxon>dalbergioids sensu lato</taxon>
        <taxon>Dalbergieae</taxon>
        <taxon>Pterocarpus clade</taxon>
        <taxon>Arachis</taxon>
    </lineage>
</organism>
<dbReference type="AlphaFoldDB" id="A0A445EA27"/>
<accession>A0A445EA27</accession>
<keyword evidence="2" id="KW-1185">Reference proteome</keyword>
<proteinExistence type="predicted"/>
<gene>
    <name evidence="1" type="ORF">Ahy_A02g006474</name>
</gene>
<dbReference type="EMBL" id="SDMP01000002">
    <property type="protein sequence ID" value="RYR72278.1"/>
    <property type="molecule type" value="Genomic_DNA"/>
</dbReference>
<evidence type="ECO:0000313" key="2">
    <source>
        <dbReference type="Proteomes" id="UP000289738"/>
    </source>
</evidence>
<evidence type="ECO:0008006" key="3">
    <source>
        <dbReference type="Google" id="ProtNLM"/>
    </source>
</evidence>
<name>A0A445EA27_ARAHY</name>
<dbReference type="Proteomes" id="UP000289738">
    <property type="component" value="Chromosome A02"/>
</dbReference>
<comment type="caution">
    <text evidence="1">The sequence shown here is derived from an EMBL/GenBank/DDBJ whole genome shotgun (WGS) entry which is preliminary data.</text>
</comment>
<protein>
    <recommendedName>
        <fullName evidence="3">Reverse transcriptase zinc-binding domain-containing protein</fullName>
    </recommendedName>
</protein>
<reference evidence="1 2" key="1">
    <citation type="submission" date="2019-01" db="EMBL/GenBank/DDBJ databases">
        <title>Sequencing of cultivated peanut Arachis hypogaea provides insights into genome evolution and oil improvement.</title>
        <authorList>
            <person name="Chen X."/>
        </authorList>
    </citation>
    <scope>NUCLEOTIDE SEQUENCE [LARGE SCALE GENOMIC DNA]</scope>
    <source>
        <strain evidence="2">cv. Fuhuasheng</strain>
        <tissue evidence="1">Leaves</tissue>
    </source>
</reference>
<sequence>MGMEKSYPRHGLLEKEWKMKYWKGLKSKDIGRQLGYGHGEGIETTEHAILLCPWTRATWFGAQSQCLPTPETVKSFAKWLLEMCRKIRGRGKKEAEDLIGRIGMLNWKIWKTRNQTIF</sequence>
<evidence type="ECO:0000313" key="1">
    <source>
        <dbReference type="EMBL" id="RYR72278.1"/>
    </source>
</evidence>